<dbReference type="EMBL" id="UGNC01000005">
    <property type="protein sequence ID" value="STW46104.1"/>
    <property type="molecule type" value="Genomic_DNA"/>
</dbReference>
<evidence type="ECO:0000256" key="1">
    <source>
        <dbReference type="SAM" id="MobiDB-lite"/>
    </source>
</evidence>
<dbReference type="InterPro" id="IPR025166">
    <property type="entry name" value="Integrase_DNA_bind_dom"/>
</dbReference>
<evidence type="ECO:0000313" key="4">
    <source>
        <dbReference type="Proteomes" id="UP000255167"/>
    </source>
</evidence>
<gene>
    <name evidence="3" type="ORF">NCTC9617_02605</name>
</gene>
<dbReference type="AlphaFoldDB" id="A0A378FPF3"/>
<dbReference type="InterPro" id="IPR038488">
    <property type="entry name" value="Integrase_DNA-bd_sf"/>
</dbReference>
<reference evidence="3 4" key="1">
    <citation type="submission" date="2018-06" db="EMBL/GenBank/DDBJ databases">
        <authorList>
            <consortium name="Pathogen Informatics"/>
            <person name="Doyle S."/>
        </authorList>
    </citation>
    <scope>NUCLEOTIDE SEQUENCE [LARGE SCALE GENOMIC DNA]</scope>
    <source>
        <strain evidence="3 4">NCTC9617</strain>
    </source>
</reference>
<feature type="compositionally biased region" description="Basic and acidic residues" evidence="1">
    <location>
        <begin position="75"/>
        <end position="93"/>
    </location>
</feature>
<evidence type="ECO:0000313" key="3">
    <source>
        <dbReference type="EMBL" id="STW46104.1"/>
    </source>
</evidence>
<feature type="domain" description="Integrase DNA-binding" evidence="2">
    <location>
        <begin position="28"/>
        <end position="82"/>
    </location>
</feature>
<proteinExistence type="predicted"/>
<dbReference type="Pfam" id="PF13356">
    <property type="entry name" value="Arm-DNA-bind_3"/>
    <property type="match status" value="1"/>
</dbReference>
<feature type="region of interest" description="Disordered" evidence="1">
    <location>
        <begin position="74"/>
        <end position="93"/>
    </location>
</feature>
<name>A0A378FPF3_KLEPN</name>
<evidence type="ECO:0000259" key="2">
    <source>
        <dbReference type="Pfam" id="PF13356"/>
    </source>
</evidence>
<organism evidence="3 4">
    <name type="scientific">Klebsiella pneumoniae</name>
    <dbReference type="NCBI Taxonomy" id="573"/>
    <lineage>
        <taxon>Bacteria</taxon>
        <taxon>Pseudomonadati</taxon>
        <taxon>Pseudomonadota</taxon>
        <taxon>Gammaproteobacteria</taxon>
        <taxon>Enterobacterales</taxon>
        <taxon>Enterobacteriaceae</taxon>
        <taxon>Klebsiella/Raoultella group</taxon>
        <taxon>Klebsiella</taxon>
        <taxon>Klebsiella pneumoniae complex</taxon>
    </lineage>
</organism>
<dbReference type="Gene3D" id="3.30.160.390">
    <property type="entry name" value="Integrase, DNA-binding domain"/>
    <property type="match status" value="1"/>
</dbReference>
<dbReference type="Proteomes" id="UP000255167">
    <property type="component" value="Unassembled WGS sequence"/>
</dbReference>
<sequence>MSLFSPGFLYTRLTMICRFTALSPKINPIRLGMGQSLSLLIEPNRSKSWRFLYRYVGKPKMISPGVYPTINLADARSRRDDAPKTGLGRKEPE</sequence>
<protein>
    <submittedName>
        <fullName evidence="3">Putative site specific integrase</fullName>
    </submittedName>
</protein>
<accession>A0A378FPF3</accession>